<proteinExistence type="predicted"/>
<evidence type="ECO:0000313" key="2">
    <source>
        <dbReference type="Proteomes" id="UP000005324"/>
    </source>
</evidence>
<dbReference type="AlphaFoldDB" id="D5RTV7"/>
<keyword evidence="2" id="KW-1185">Reference proteome</keyword>
<accession>D5RTV7</accession>
<sequence>KGRPRRSARCQARSARAWSAGWTMRESDCTAWSGARPVKSSTRGLT</sequence>
<reference evidence="1 2" key="1">
    <citation type="submission" date="2010-04" db="EMBL/GenBank/DDBJ databases">
        <authorList>
            <person name="Qin X."/>
            <person name="Bachman B."/>
            <person name="Battles P."/>
            <person name="Bell A."/>
            <person name="Bess C."/>
            <person name="Bickham C."/>
            <person name="Chaboub L."/>
            <person name="Chen D."/>
            <person name="Coyle M."/>
            <person name="Deiros D.R."/>
            <person name="Dinh H."/>
            <person name="Forbes L."/>
            <person name="Fowler G."/>
            <person name="Francisco L."/>
            <person name="Fu Q."/>
            <person name="Gubbala S."/>
            <person name="Hale W."/>
            <person name="Han Y."/>
            <person name="Hemphill L."/>
            <person name="Highlander S.K."/>
            <person name="Hirani K."/>
            <person name="Hogues M."/>
            <person name="Jackson L."/>
            <person name="Jakkamsetti A."/>
            <person name="Javaid M."/>
            <person name="Jiang H."/>
            <person name="Korchina V."/>
            <person name="Kovar C."/>
            <person name="Lara F."/>
            <person name="Lee S."/>
            <person name="Mata R."/>
            <person name="Mathew T."/>
            <person name="Moen C."/>
            <person name="Morales K."/>
            <person name="Munidasa M."/>
            <person name="Nazareth L."/>
            <person name="Ngo R."/>
            <person name="Nguyen L."/>
            <person name="Okwuonu G."/>
            <person name="Ongeri F."/>
            <person name="Patil S."/>
            <person name="Petrosino J."/>
            <person name="Pham C."/>
            <person name="Pham P."/>
            <person name="Pu L.-L."/>
            <person name="Puazo M."/>
            <person name="Raj R."/>
            <person name="Reid J."/>
            <person name="Rouhana J."/>
            <person name="Saada N."/>
            <person name="Shang Y."/>
            <person name="Simmons D."/>
            <person name="Thornton R."/>
            <person name="Warren J."/>
            <person name="Weissenberger G."/>
            <person name="Zhang J."/>
            <person name="Zhang L."/>
            <person name="Zhou C."/>
            <person name="Zhu D."/>
            <person name="Muzny D."/>
            <person name="Worley K."/>
            <person name="Gibbs R."/>
        </authorList>
    </citation>
    <scope>NUCLEOTIDE SEQUENCE [LARGE SCALE GENOMIC DNA]</scope>
    <source>
        <strain evidence="1 2">ATCC 49957</strain>
    </source>
</reference>
<gene>
    <name evidence="1" type="ORF">HMPREF0731_4519</name>
</gene>
<evidence type="ECO:0000313" key="1">
    <source>
        <dbReference type="EMBL" id="EFH09262.1"/>
    </source>
</evidence>
<organism evidence="1 2">
    <name type="scientific">Pseudoroseomonas cervicalis ATCC 49957</name>
    <dbReference type="NCBI Taxonomy" id="525371"/>
    <lineage>
        <taxon>Bacteria</taxon>
        <taxon>Pseudomonadati</taxon>
        <taxon>Pseudomonadota</taxon>
        <taxon>Alphaproteobacteria</taxon>
        <taxon>Acetobacterales</taxon>
        <taxon>Roseomonadaceae</taxon>
        <taxon>Roseomonas</taxon>
    </lineage>
</organism>
<dbReference type="EMBL" id="ADVL01000855">
    <property type="protein sequence ID" value="EFH09262.1"/>
    <property type="molecule type" value="Genomic_DNA"/>
</dbReference>
<name>D5RTV7_9PROT</name>
<dbReference type="HOGENOM" id="CLU_3177494_0_0_5"/>
<dbReference type="Proteomes" id="UP000005324">
    <property type="component" value="Unassembled WGS sequence"/>
</dbReference>
<comment type="caution">
    <text evidence="1">The sequence shown here is derived from an EMBL/GenBank/DDBJ whole genome shotgun (WGS) entry which is preliminary data.</text>
</comment>
<protein>
    <submittedName>
        <fullName evidence="1">Uncharacterized protein</fullName>
    </submittedName>
</protein>
<feature type="non-terminal residue" evidence="1">
    <location>
        <position position="1"/>
    </location>
</feature>